<name>A0AAU9HKJ4_9XANT</name>
<sequence>MRFSERQGFVAPRNALQLESMDGELRTSLWNVVQEVLWSSHESRSSYSYTTHSNLYELIRLYWRDYFKIPTNDIPEYIQRTVDAVRTAFFEFEWYETYDFIEFTSSILGRSRPRFIHACNEVLGREMSGYRLVDTQIVPISSSSELEAIEEAIGITNGLAGANAHLKRALELLSDRKSPDYRNSIKESISAVEAVAQAITGDQSATLGAALKEISTKAPMHPALNKSLSSLYGYTSDSDGIRHALLEESGLDFVDAKFMLTACAAFVNYMLGKSAQTDS</sequence>
<dbReference type="AlphaFoldDB" id="A0AAU9HKJ4"/>
<accession>A0AAU9HKJ4</accession>
<evidence type="ECO:0000259" key="1">
    <source>
        <dbReference type="Pfam" id="PF18863"/>
    </source>
</evidence>
<gene>
    <name evidence="2" type="ORF">XA1314C_01510</name>
</gene>
<protein>
    <recommendedName>
        <fullName evidence="1">HEPN AbiJ-N-terminal domain-containing protein</fullName>
    </recommendedName>
</protein>
<evidence type="ECO:0000313" key="2">
    <source>
        <dbReference type="EMBL" id="CAE6689843.1"/>
    </source>
</evidence>
<dbReference type="EMBL" id="HG992337">
    <property type="protein sequence ID" value="CAE6689865.1"/>
    <property type="molecule type" value="Genomic_DNA"/>
</dbReference>
<dbReference type="RefSeq" id="WP_228600336.1">
    <property type="nucleotide sequence ID" value="NZ_HG992337.1"/>
</dbReference>
<dbReference type="EMBL" id="HG992337">
    <property type="protein sequence ID" value="CAE6689843.1"/>
    <property type="molecule type" value="Genomic_DNA"/>
</dbReference>
<organism evidence="2 3">
    <name type="scientific">Xanthomonas arboricola</name>
    <dbReference type="NCBI Taxonomy" id="56448"/>
    <lineage>
        <taxon>Bacteria</taxon>
        <taxon>Pseudomonadati</taxon>
        <taxon>Pseudomonadota</taxon>
        <taxon>Gammaproteobacteria</taxon>
        <taxon>Lysobacterales</taxon>
        <taxon>Lysobacteraceae</taxon>
        <taxon>Xanthomonas</taxon>
    </lineage>
</organism>
<evidence type="ECO:0000313" key="3">
    <source>
        <dbReference type="Proteomes" id="UP000835242"/>
    </source>
</evidence>
<dbReference type="InterPro" id="IPR049503">
    <property type="entry name" value="AbiJ_NTD4"/>
</dbReference>
<dbReference type="Proteomes" id="UP000835242">
    <property type="component" value="Chromosome"/>
</dbReference>
<proteinExistence type="predicted"/>
<dbReference type="Pfam" id="PF18863">
    <property type="entry name" value="AbiJ_NTD4"/>
    <property type="match status" value="1"/>
</dbReference>
<feature type="domain" description="HEPN AbiJ-N-terminal" evidence="1">
    <location>
        <begin position="1"/>
        <end position="153"/>
    </location>
</feature>
<reference evidence="2 3" key="1">
    <citation type="submission" date="2021-02" db="EMBL/GenBank/DDBJ databases">
        <authorList>
            <person name="Pothier F. J."/>
        </authorList>
    </citation>
    <scope>NUCLEOTIDE SEQUENCE [LARGE SCALE GENOMIC DNA]</scope>
    <source>
        <strain evidence="2 3">1314c</strain>
    </source>
</reference>